<name>A0A6P2S169_BURL3</name>
<proteinExistence type="predicted"/>
<organism evidence="2 3">
    <name type="scientific">Burkholderia lata (strain ATCC 17760 / DSM 23089 / LMG 22485 / NCIMB 9086 / R18194 / 383)</name>
    <dbReference type="NCBI Taxonomy" id="482957"/>
    <lineage>
        <taxon>Bacteria</taxon>
        <taxon>Pseudomonadati</taxon>
        <taxon>Pseudomonadota</taxon>
        <taxon>Betaproteobacteria</taxon>
        <taxon>Burkholderiales</taxon>
        <taxon>Burkholderiaceae</taxon>
        <taxon>Burkholderia</taxon>
        <taxon>Burkholderia cepacia complex</taxon>
    </lineage>
</organism>
<dbReference type="AlphaFoldDB" id="A0A6P2S169"/>
<evidence type="ECO:0000313" key="3">
    <source>
        <dbReference type="Proteomes" id="UP000494218"/>
    </source>
</evidence>
<evidence type="ECO:0000256" key="1">
    <source>
        <dbReference type="SAM" id="Phobius"/>
    </source>
</evidence>
<dbReference type="Gene3D" id="3.30.1690.10">
    <property type="entry name" value="TcpA-like pilin"/>
    <property type="match status" value="1"/>
</dbReference>
<evidence type="ECO:0008006" key="4">
    <source>
        <dbReference type="Google" id="ProtNLM"/>
    </source>
</evidence>
<feature type="transmembrane region" description="Helical" evidence="1">
    <location>
        <begin position="52"/>
        <end position="70"/>
    </location>
</feature>
<reference evidence="2 3" key="1">
    <citation type="submission" date="2019-09" db="EMBL/GenBank/DDBJ databases">
        <authorList>
            <person name="Depoorter E."/>
        </authorList>
    </citation>
    <scope>NUCLEOTIDE SEQUENCE [LARGE SCALE GENOMIC DNA]</scope>
    <source>
        <strain evidence="2">LMG 23254</strain>
    </source>
</reference>
<keyword evidence="1" id="KW-0472">Membrane</keyword>
<dbReference type="Proteomes" id="UP000494218">
    <property type="component" value="Unassembled WGS sequence"/>
</dbReference>
<keyword evidence="1" id="KW-1133">Transmembrane helix</keyword>
<accession>A0A6P2S169</accession>
<dbReference type="EMBL" id="CABVPW010000048">
    <property type="protein sequence ID" value="VWC39874.1"/>
    <property type="molecule type" value="Genomic_DNA"/>
</dbReference>
<dbReference type="RefSeq" id="WP_175034978.1">
    <property type="nucleotide sequence ID" value="NZ_CABVPW010000048.1"/>
</dbReference>
<gene>
    <name evidence="2" type="ORF">BLA23254_06883</name>
</gene>
<sequence>MNEMKVSAENVVVFDNEVGNVEKIDGAKRLYRGRPINHRLARGQSGATIGEFMFWAILAAAVIVTAIYGFNRGRAGQNGADFVKEFNELGANASNLYVGQWSKFTTANASLSGLFKNFSTIVDAGGGVVTLKGGGTLAVAPGQVTTANDSGQYTVGGVTDETCKKIVAGVAGSAATMSLNGTSVKAFGGQLDPTASCQPTNNSIVVQRQ</sequence>
<evidence type="ECO:0000313" key="2">
    <source>
        <dbReference type="EMBL" id="VWC39874.1"/>
    </source>
</evidence>
<protein>
    <recommendedName>
        <fullName evidence="4">Type 4 secretion system PilS N-terminal domain-containing protein</fullName>
    </recommendedName>
</protein>
<keyword evidence="1" id="KW-0812">Transmembrane</keyword>